<organism evidence="1 2">
    <name type="scientific">Heterodermia speciosa</name>
    <dbReference type="NCBI Taxonomy" id="116794"/>
    <lineage>
        <taxon>Eukaryota</taxon>
        <taxon>Fungi</taxon>
        <taxon>Dikarya</taxon>
        <taxon>Ascomycota</taxon>
        <taxon>Pezizomycotina</taxon>
        <taxon>Lecanoromycetes</taxon>
        <taxon>OSLEUM clade</taxon>
        <taxon>Lecanoromycetidae</taxon>
        <taxon>Caliciales</taxon>
        <taxon>Physciaceae</taxon>
        <taxon>Heterodermia</taxon>
    </lineage>
</organism>
<evidence type="ECO:0000313" key="2">
    <source>
        <dbReference type="Proteomes" id="UP000664521"/>
    </source>
</evidence>
<dbReference type="AlphaFoldDB" id="A0A8H3G3E7"/>
<dbReference type="Proteomes" id="UP000664521">
    <property type="component" value="Unassembled WGS sequence"/>
</dbReference>
<dbReference type="EMBL" id="CAJPDS010000083">
    <property type="protein sequence ID" value="CAF9935491.1"/>
    <property type="molecule type" value="Genomic_DNA"/>
</dbReference>
<accession>A0A8H3G3E7</accession>
<evidence type="ECO:0000313" key="1">
    <source>
        <dbReference type="EMBL" id="CAF9935491.1"/>
    </source>
</evidence>
<keyword evidence="2" id="KW-1185">Reference proteome</keyword>
<name>A0A8H3G3E7_9LECA</name>
<reference evidence="1" key="1">
    <citation type="submission" date="2021-03" db="EMBL/GenBank/DDBJ databases">
        <authorList>
            <person name="Tagirdzhanova G."/>
        </authorList>
    </citation>
    <scope>NUCLEOTIDE SEQUENCE</scope>
</reference>
<proteinExistence type="predicted"/>
<sequence>MRLSKQSTLSAYAVTAYALGVAGLPTLPGLPALPIPTPSISAPVVPGLPPAAVPPVPVPTPALPAPVFPGLPPAVLPPVPASTPALSGPVLPALSVPKPALSIPTPSLGLPTLPVPTTLPIPTQGLPTLPVPPPALAAPALTYSTPSLPVPSFPVQSVIPTSGLPALPGVSSLPSNVPAVPASLPIDPSVVLKNNIVEAIQILEYIATELLNIPVPGLGSVGVGSALIPFLLSKVVGLLSVPGI</sequence>
<gene>
    <name evidence="1" type="ORF">HETSPECPRED_009806</name>
</gene>
<comment type="caution">
    <text evidence="1">The sequence shown here is derived from an EMBL/GenBank/DDBJ whole genome shotgun (WGS) entry which is preliminary data.</text>
</comment>
<protein>
    <submittedName>
        <fullName evidence="1">Uncharacterized protein</fullName>
    </submittedName>
</protein>